<dbReference type="SUPFAM" id="SSF52540">
    <property type="entry name" value="P-loop containing nucleoside triphosphate hydrolases"/>
    <property type="match status" value="1"/>
</dbReference>
<keyword evidence="2" id="KW-0547">Nucleotide-binding</keyword>
<dbReference type="InterPro" id="IPR017911">
    <property type="entry name" value="MacB-like_ATP-bd"/>
</dbReference>
<dbReference type="Proteomes" id="UP000019754">
    <property type="component" value="Unassembled WGS sequence"/>
</dbReference>
<evidence type="ECO:0000256" key="1">
    <source>
        <dbReference type="ARBA" id="ARBA00022448"/>
    </source>
</evidence>
<keyword evidence="3 6" id="KW-0067">ATP-binding</keyword>
<dbReference type="PANTHER" id="PTHR24220:SF685">
    <property type="entry name" value="ABC TRANSPORTER RELATED"/>
    <property type="match status" value="1"/>
</dbReference>
<evidence type="ECO:0000259" key="5">
    <source>
        <dbReference type="PROSITE" id="PS50893"/>
    </source>
</evidence>
<dbReference type="GO" id="GO:0022857">
    <property type="term" value="F:transmembrane transporter activity"/>
    <property type="evidence" value="ECO:0007669"/>
    <property type="project" value="TreeGrafter"/>
</dbReference>
<dbReference type="PROSITE" id="PS50893">
    <property type="entry name" value="ABC_TRANSPORTER_2"/>
    <property type="match status" value="1"/>
</dbReference>
<proteinExistence type="predicted"/>
<dbReference type="EMBL" id="AORC01000010">
    <property type="protein sequence ID" value="EYT49136.1"/>
    <property type="molecule type" value="Genomic_DNA"/>
</dbReference>
<dbReference type="Gene3D" id="3.40.50.300">
    <property type="entry name" value="P-loop containing nucleotide triphosphate hydrolases"/>
    <property type="match status" value="1"/>
</dbReference>
<dbReference type="GO" id="GO:0005886">
    <property type="term" value="C:plasma membrane"/>
    <property type="evidence" value="ECO:0007669"/>
    <property type="project" value="TreeGrafter"/>
</dbReference>
<feature type="compositionally biased region" description="Low complexity" evidence="4">
    <location>
        <begin position="14"/>
        <end position="25"/>
    </location>
</feature>
<evidence type="ECO:0000313" key="7">
    <source>
        <dbReference type="Proteomes" id="UP000019754"/>
    </source>
</evidence>
<sequence>MTDTTTATHRPEATDAADAARATATLSPEAPADGPTPALSLRNVNFTLGDGDSQVTALDDVSLDVRPGEFLAIVGPSGAGKSSLLAVAGTLSAPTSGKVLINGQDVAALRKGFGGQGRLARFRRQNIGFVFQSGNLIPALTAADQLRLVHRLAGKTDGSSDGRAADGRRADGRGFDPGPLLASVGMEHRSHNRPGALSGGERQRVGIARALVTRPALLLVDEPTAALDRARSREVVQLLAAQSREQGVATVMVTHDHDVLDHCDRVLEMVDGRLGNPA</sequence>
<dbReference type="GO" id="GO:0016887">
    <property type="term" value="F:ATP hydrolysis activity"/>
    <property type="evidence" value="ECO:0007669"/>
    <property type="project" value="InterPro"/>
</dbReference>
<feature type="domain" description="ABC transporter" evidence="5">
    <location>
        <begin position="39"/>
        <end position="278"/>
    </location>
</feature>
<dbReference type="CDD" id="cd03255">
    <property type="entry name" value="ABC_MJ0796_LolCDE_FtsE"/>
    <property type="match status" value="1"/>
</dbReference>
<evidence type="ECO:0000256" key="4">
    <source>
        <dbReference type="SAM" id="MobiDB-lite"/>
    </source>
</evidence>
<dbReference type="GO" id="GO:0005524">
    <property type="term" value="F:ATP binding"/>
    <property type="evidence" value="ECO:0007669"/>
    <property type="project" value="UniProtKB-KW"/>
</dbReference>
<dbReference type="SMART" id="SM00382">
    <property type="entry name" value="AAA"/>
    <property type="match status" value="1"/>
</dbReference>
<dbReference type="InterPro" id="IPR003439">
    <property type="entry name" value="ABC_transporter-like_ATP-bd"/>
</dbReference>
<feature type="region of interest" description="Disordered" evidence="4">
    <location>
        <begin position="1"/>
        <end position="38"/>
    </location>
</feature>
<dbReference type="AlphaFoldDB" id="A0A022KXJ1"/>
<dbReference type="STRING" id="1249481.D641_0109235"/>
<dbReference type="PANTHER" id="PTHR24220">
    <property type="entry name" value="IMPORT ATP-BINDING PROTEIN"/>
    <property type="match status" value="1"/>
</dbReference>
<dbReference type="PROSITE" id="PS00211">
    <property type="entry name" value="ABC_TRANSPORTER_1"/>
    <property type="match status" value="1"/>
</dbReference>
<feature type="compositionally biased region" description="Basic and acidic residues" evidence="4">
    <location>
        <begin position="158"/>
        <end position="174"/>
    </location>
</feature>
<gene>
    <name evidence="6" type="ORF">D641_0109235</name>
</gene>
<evidence type="ECO:0000256" key="3">
    <source>
        <dbReference type="ARBA" id="ARBA00022840"/>
    </source>
</evidence>
<dbReference type="RefSeq" id="WP_017823376.1">
    <property type="nucleotide sequence ID" value="NZ_AORC01000010.1"/>
</dbReference>
<keyword evidence="1" id="KW-0813">Transport</keyword>
<dbReference type="InterPro" id="IPR017871">
    <property type="entry name" value="ABC_transporter-like_CS"/>
</dbReference>
<dbReference type="InterPro" id="IPR003593">
    <property type="entry name" value="AAA+_ATPase"/>
</dbReference>
<accession>A0A022KXJ1</accession>
<protein>
    <submittedName>
        <fullName evidence="6">ABC transporter ATP-binding protein</fullName>
    </submittedName>
</protein>
<dbReference type="Pfam" id="PF00005">
    <property type="entry name" value="ABC_tran"/>
    <property type="match status" value="1"/>
</dbReference>
<comment type="caution">
    <text evidence="6">The sequence shown here is derived from an EMBL/GenBank/DDBJ whole genome shotgun (WGS) entry which is preliminary data.</text>
</comment>
<keyword evidence="7" id="KW-1185">Reference proteome</keyword>
<evidence type="ECO:0000256" key="2">
    <source>
        <dbReference type="ARBA" id="ARBA00022741"/>
    </source>
</evidence>
<feature type="region of interest" description="Disordered" evidence="4">
    <location>
        <begin position="155"/>
        <end position="176"/>
    </location>
</feature>
<dbReference type="InterPro" id="IPR027417">
    <property type="entry name" value="P-loop_NTPase"/>
</dbReference>
<organism evidence="6 7">
    <name type="scientific">Brachybacterium muris UCD-AY4</name>
    <dbReference type="NCBI Taxonomy" id="1249481"/>
    <lineage>
        <taxon>Bacteria</taxon>
        <taxon>Bacillati</taxon>
        <taxon>Actinomycetota</taxon>
        <taxon>Actinomycetes</taxon>
        <taxon>Micrococcales</taxon>
        <taxon>Dermabacteraceae</taxon>
        <taxon>Brachybacterium</taxon>
    </lineage>
</organism>
<name>A0A022KXJ1_9MICO</name>
<evidence type="ECO:0000313" key="6">
    <source>
        <dbReference type="EMBL" id="EYT49136.1"/>
    </source>
</evidence>
<dbReference type="OrthoDB" id="5071054at2"/>
<dbReference type="HOGENOM" id="CLU_000604_1_22_11"/>
<dbReference type="InterPro" id="IPR015854">
    <property type="entry name" value="ABC_transpr_LolD-like"/>
</dbReference>
<reference evidence="6 7" key="1">
    <citation type="journal article" date="2013" name="Genome Announc.">
        <title>Draft genome sequence of an Actinobacterium, Brachybacterium muris strain UCD-AY4.</title>
        <authorList>
            <person name="Lo J.R."/>
            <person name="Lang J.M."/>
            <person name="Darling A.E."/>
            <person name="Eisen J.A."/>
            <person name="Coil D.A."/>
        </authorList>
    </citation>
    <scope>NUCLEOTIDE SEQUENCE [LARGE SCALE GENOMIC DNA]</scope>
    <source>
        <strain evidence="6 7">UCD-AY4</strain>
    </source>
</reference>